<dbReference type="EMBL" id="MT144725">
    <property type="protein sequence ID" value="QJH98299.1"/>
    <property type="molecule type" value="Genomic_DNA"/>
</dbReference>
<reference evidence="1" key="1">
    <citation type="submission" date="2020-03" db="EMBL/GenBank/DDBJ databases">
        <title>The deep terrestrial virosphere.</title>
        <authorList>
            <person name="Holmfeldt K."/>
            <person name="Nilsson E."/>
            <person name="Simone D."/>
            <person name="Lopez-Fernandez M."/>
            <person name="Wu X."/>
            <person name="de Brujin I."/>
            <person name="Lundin D."/>
            <person name="Andersson A."/>
            <person name="Bertilsson S."/>
            <person name="Dopson M."/>
        </authorList>
    </citation>
    <scope>NUCLEOTIDE SEQUENCE</scope>
    <source>
        <strain evidence="1">TM448B01259</strain>
    </source>
</reference>
<organism evidence="1">
    <name type="scientific">viral metagenome</name>
    <dbReference type="NCBI Taxonomy" id="1070528"/>
    <lineage>
        <taxon>unclassified sequences</taxon>
        <taxon>metagenomes</taxon>
        <taxon>organismal metagenomes</taxon>
    </lineage>
</organism>
<gene>
    <name evidence="1" type="ORF">TM448B01259_0020</name>
</gene>
<protein>
    <submittedName>
        <fullName evidence="1">Uncharacterized protein</fullName>
    </submittedName>
</protein>
<name>A0A6M3XKL1_9ZZZZ</name>
<sequence>MSDKLENIVGSGIPITIKGKEYKLGIFGMRDLADFRQYIKGQRIKIIQDVVVDKAERIESINTIMDGNVNETKELSTMDGVCFMLWKSLQKYQPEMTLKDVDDLIDLNNIAEISNIIMKIGGQVKNPPMRAKKK</sequence>
<dbReference type="AlphaFoldDB" id="A0A6M3XKL1"/>
<evidence type="ECO:0000313" key="1">
    <source>
        <dbReference type="EMBL" id="QJH98299.1"/>
    </source>
</evidence>
<proteinExistence type="predicted"/>
<accession>A0A6M3XKL1</accession>